<reference evidence="1 2" key="1">
    <citation type="submission" date="2016-11" db="EMBL/GenBank/DDBJ databases">
        <title>Mixed transmission modes and dynamic genome evolution in an obligate animal-bacterial symbiosis.</title>
        <authorList>
            <person name="Russell S.L."/>
            <person name="Corbett-Detig R.B."/>
            <person name="Cavanaugh C.M."/>
        </authorList>
    </citation>
    <scope>NUCLEOTIDE SEQUENCE [LARGE SCALE GENOMIC DNA]</scope>
    <source>
        <strain evidence="1">MA-KB16</strain>
    </source>
</reference>
<evidence type="ECO:0000313" key="2">
    <source>
        <dbReference type="Proteomes" id="UP000190962"/>
    </source>
</evidence>
<dbReference type="RefSeq" id="WP_078453307.1">
    <property type="nucleotide sequence ID" value="NZ_MPNX01000016.1"/>
</dbReference>
<accession>A0A1T2CQI3</accession>
<proteinExistence type="predicted"/>
<dbReference type="EMBL" id="MPNX01000016">
    <property type="protein sequence ID" value="OOY34385.1"/>
    <property type="molecule type" value="Genomic_DNA"/>
</dbReference>
<dbReference type="Proteomes" id="UP000190962">
    <property type="component" value="Unassembled WGS sequence"/>
</dbReference>
<evidence type="ECO:0000313" key="1">
    <source>
        <dbReference type="EMBL" id="OOY34385.1"/>
    </source>
</evidence>
<organism evidence="1 2">
    <name type="scientific">Solemya velum gill symbiont</name>
    <dbReference type="NCBI Taxonomy" id="2340"/>
    <lineage>
        <taxon>Bacteria</taxon>
        <taxon>Pseudomonadati</taxon>
        <taxon>Pseudomonadota</taxon>
        <taxon>Gammaproteobacteria</taxon>
        <taxon>sulfur-oxidizing symbionts</taxon>
    </lineage>
</organism>
<gene>
    <name evidence="1" type="ORF">BOV88_10215</name>
</gene>
<comment type="caution">
    <text evidence="1">The sequence shown here is derived from an EMBL/GenBank/DDBJ whole genome shotgun (WGS) entry which is preliminary data.</text>
</comment>
<protein>
    <submittedName>
        <fullName evidence="1">Head decoration protein</fullName>
    </submittedName>
</protein>
<dbReference type="Gene3D" id="2.40.300.10">
    <property type="entry name" value="Head decoration protein D"/>
    <property type="match status" value="1"/>
</dbReference>
<dbReference type="InterPro" id="IPR004195">
    <property type="entry name" value="Head_decoration_D"/>
</dbReference>
<name>A0A1T2CQI3_SOVGS</name>
<dbReference type="Pfam" id="PF02924">
    <property type="entry name" value="HDPD"/>
    <property type="match status" value="1"/>
</dbReference>
<dbReference type="AlphaFoldDB" id="A0A1T2CQI3"/>
<sequence>MSLPGIAEGFTDQGSLTHDNLIAGEFPRITRVVTITGGATLPAGSVLGRVAASGAYALSDAGENDGSEEPDAILAHDTDASLGDVQAHVYLAGEFNADALTIGPGHSSTSVSIAFRERSIFLRNFSVSNTQP</sequence>